<dbReference type="InterPro" id="IPR001650">
    <property type="entry name" value="Helicase_C-like"/>
</dbReference>
<dbReference type="AlphaFoldDB" id="A0A554LKB8"/>
<evidence type="ECO:0000259" key="1">
    <source>
        <dbReference type="PROSITE" id="PS51194"/>
    </source>
</evidence>
<organism evidence="2 3">
    <name type="scientific">Candidatus Berkelbacteria bacterium Athens1014_28</name>
    <dbReference type="NCBI Taxonomy" id="2017145"/>
    <lineage>
        <taxon>Bacteria</taxon>
        <taxon>Candidatus Berkelbacteria</taxon>
    </lineage>
</organism>
<dbReference type="GO" id="GO:0004386">
    <property type="term" value="F:helicase activity"/>
    <property type="evidence" value="ECO:0007669"/>
    <property type="project" value="UniProtKB-KW"/>
</dbReference>
<protein>
    <submittedName>
        <fullName evidence="2">Putative DEAD/DEAH box helicase domain protein</fullName>
    </submittedName>
</protein>
<dbReference type="PANTHER" id="PTHR47958">
    <property type="entry name" value="ATP-DEPENDENT RNA HELICASE DBP3"/>
    <property type="match status" value="1"/>
</dbReference>
<gene>
    <name evidence="2" type="ORF">Athens101428_716</name>
</gene>
<accession>A0A554LKB8</accession>
<keyword evidence="2" id="KW-0067">ATP-binding</keyword>
<dbReference type="PROSITE" id="PS51194">
    <property type="entry name" value="HELICASE_CTER"/>
    <property type="match status" value="1"/>
</dbReference>
<name>A0A554LKB8_9BACT</name>
<dbReference type="InterPro" id="IPR027417">
    <property type="entry name" value="P-loop_NTPase"/>
</dbReference>
<comment type="caution">
    <text evidence="2">The sequence shown here is derived from an EMBL/GenBank/DDBJ whole genome shotgun (WGS) entry which is preliminary data.</text>
</comment>
<evidence type="ECO:0000313" key="3">
    <source>
        <dbReference type="Proteomes" id="UP000316495"/>
    </source>
</evidence>
<keyword evidence="2" id="KW-0378">Hydrolase</keyword>
<keyword evidence="2" id="KW-0347">Helicase</keyword>
<dbReference type="SMART" id="SM00490">
    <property type="entry name" value="HELICc"/>
    <property type="match status" value="1"/>
</dbReference>
<dbReference type="Gene3D" id="3.40.50.300">
    <property type="entry name" value="P-loop containing nucleotide triphosphate hydrolases"/>
    <property type="match status" value="1"/>
</dbReference>
<dbReference type="CDD" id="cd18787">
    <property type="entry name" value="SF2_C_DEAD"/>
    <property type="match status" value="1"/>
</dbReference>
<dbReference type="EMBL" id="VMGN01000048">
    <property type="protein sequence ID" value="TSC93298.1"/>
    <property type="molecule type" value="Genomic_DNA"/>
</dbReference>
<dbReference type="SUPFAM" id="SSF52540">
    <property type="entry name" value="P-loop containing nucleoside triphosphate hydrolases"/>
    <property type="match status" value="1"/>
</dbReference>
<reference evidence="2 3" key="1">
    <citation type="submission" date="2017-07" db="EMBL/GenBank/DDBJ databases">
        <title>Mechanisms for carbon and nitrogen cycling indicate functional differentiation within the Candidate Phyla Radiation.</title>
        <authorList>
            <person name="Danczak R.E."/>
            <person name="Johnston M.D."/>
            <person name="Kenah C."/>
            <person name="Slattery M."/>
            <person name="Wrighton K.C."/>
            <person name="Wilkins M.J."/>
        </authorList>
    </citation>
    <scope>NUCLEOTIDE SEQUENCE [LARGE SCALE GENOMIC DNA]</scope>
    <source>
        <strain evidence="2">Athens1014_28</strain>
    </source>
</reference>
<proteinExistence type="predicted"/>
<sequence>MFCKMLLGLAQFSKLTNLLNQPELKKVLIFSETKRDVEKLADDLSKNGHRAESIHGNKRQSQRARSLTAFRNDHCNILVATDVAARGLDIGDISHVINYTIPQTYNDYIHRIGRTGRGSKSGQALTFV</sequence>
<dbReference type="Pfam" id="PF00271">
    <property type="entry name" value="Helicase_C"/>
    <property type="match status" value="1"/>
</dbReference>
<evidence type="ECO:0000313" key="2">
    <source>
        <dbReference type="EMBL" id="TSC93298.1"/>
    </source>
</evidence>
<dbReference type="Proteomes" id="UP000316495">
    <property type="component" value="Unassembled WGS sequence"/>
</dbReference>
<feature type="domain" description="Helicase C-terminal" evidence="1">
    <location>
        <begin position="14"/>
        <end position="128"/>
    </location>
</feature>
<keyword evidence="2" id="KW-0547">Nucleotide-binding</keyword>